<gene>
    <name evidence="1" type="ORF">BJ969_001842</name>
</gene>
<organism evidence="1 2">
    <name type="scientific">Saccharopolyspora gloriosae</name>
    <dbReference type="NCBI Taxonomy" id="455344"/>
    <lineage>
        <taxon>Bacteria</taxon>
        <taxon>Bacillati</taxon>
        <taxon>Actinomycetota</taxon>
        <taxon>Actinomycetes</taxon>
        <taxon>Pseudonocardiales</taxon>
        <taxon>Pseudonocardiaceae</taxon>
        <taxon>Saccharopolyspora</taxon>
    </lineage>
</organism>
<dbReference type="RefSeq" id="WP_184478454.1">
    <property type="nucleotide sequence ID" value="NZ_JACHIV010000001.1"/>
</dbReference>
<keyword evidence="2" id="KW-1185">Reference proteome</keyword>
<comment type="caution">
    <text evidence="1">The sequence shown here is derived from an EMBL/GenBank/DDBJ whole genome shotgun (WGS) entry which is preliminary data.</text>
</comment>
<protein>
    <submittedName>
        <fullName evidence="1">Uncharacterized protein</fullName>
    </submittedName>
</protein>
<evidence type="ECO:0000313" key="2">
    <source>
        <dbReference type="Proteomes" id="UP000580474"/>
    </source>
</evidence>
<dbReference type="EMBL" id="JACHIV010000001">
    <property type="protein sequence ID" value="MBB5068754.1"/>
    <property type="molecule type" value="Genomic_DNA"/>
</dbReference>
<name>A0A840NAY0_9PSEU</name>
<dbReference type="AlphaFoldDB" id="A0A840NAY0"/>
<evidence type="ECO:0000313" key="1">
    <source>
        <dbReference type="EMBL" id="MBB5068754.1"/>
    </source>
</evidence>
<reference evidence="1 2" key="1">
    <citation type="submission" date="2020-08" db="EMBL/GenBank/DDBJ databases">
        <title>Sequencing the genomes of 1000 actinobacteria strains.</title>
        <authorList>
            <person name="Klenk H.-P."/>
        </authorList>
    </citation>
    <scope>NUCLEOTIDE SEQUENCE [LARGE SCALE GENOMIC DNA]</scope>
    <source>
        <strain evidence="1 2">DSM 45582</strain>
    </source>
</reference>
<accession>A0A840NAY0</accession>
<dbReference type="Proteomes" id="UP000580474">
    <property type="component" value="Unassembled WGS sequence"/>
</dbReference>
<proteinExistence type="predicted"/>
<sequence length="59" mass="6614">MIEHRADAAETSDWTPLERTIRTCYYCRQPYRAAVDATKCERIHEALAALARSDGDAGS</sequence>